<dbReference type="SUPFAM" id="SSF47571">
    <property type="entry name" value="Cloroperoxidase"/>
    <property type="match status" value="1"/>
</dbReference>
<dbReference type="AlphaFoldDB" id="A0A6A4ZJ08"/>
<dbReference type="InterPro" id="IPR036851">
    <property type="entry name" value="Chloroperoxidase-like_sf"/>
</dbReference>
<dbReference type="GO" id="GO:0004601">
    <property type="term" value="F:peroxidase activity"/>
    <property type="evidence" value="ECO:0007669"/>
    <property type="project" value="InterPro"/>
</dbReference>
<reference evidence="3 4" key="1">
    <citation type="submission" date="2019-06" db="EMBL/GenBank/DDBJ databases">
        <title>Genomics analysis of Aphanomyces spp. identifies a new class of oomycete effector associated with host adaptation.</title>
        <authorList>
            <person name="Gaulin E."/>
        </authorList>
    </citation>
    <scope>NUCLEOTIDE SEQUENCE [LARGE SCALE GENOMIC DNA]</scope>
    <source>
        <strain evidence="3 4">E</strain>
    </source>
</reference>
<name>A0A6A4ZJ08_APHAT</name>
<evidence type="ECO:0000259" key="2">
    <source>
        <dbReference type="Pfam" id="PF01328"/>
    </source>
</evidence>
<organism evidence="3 4">
    <name type="scientific">Aphanomyces astaci</name>
    <name type="common">Crayfish plague agent</name>
    <dbReference type="NCBI Taxonomy" id="112090"/>
    <lineage>
        <taxon>Eukaryota</taxon>
        <taxon>Sar</taxon>
        <taxon>Stramenopiles</taxon>
        <taxon>Oomycota</taxon>
        <taxon>Saprolegniomycetes</taxon>
        <taxon>Saprolegniales</taxon>
        <taxon>Verrucalvaceae</taxon>
        <taxon>Aphanomyces</taxon>
    </lineage>
</organism>
<feature type="compositionally biased region" description="Polar residues" evidence="1">
    <location>
        <begin position="1"/>
        <end position="14"/>
    </location>
</feature>
<protein>
    <recommendedName>
        <fullName evidence="2">Heme haloperoxidase family profile domain-containing protein</fullName>
    </recommendedName>
</protein>
<gene>
    <name evidence="3" type="ORF">AaE_012131</name>
</gene>
<comment type="caution">
    <text evidence="3">The sequence shown here is derived from an EMBL/GenBank/DDBJ whole genome shotgun (WGS) entry which is preliminary data.</text>
</comment>
<dbReference type="InterPro" id="IPR000028">
    <property type="entry name" value="Chloroperoxidase"/>
</dbReference>
<evidence type="ECO:0000313" key="3">
    <source>
        <dbReference type="EMBL" id="KAF0712094.1"/>
    </source>
</evidence>
<dbReference type="EMBL" id="VJMI01017921">
    <property type="protein sequence ID" value="KAF0712094.1"/>
    <property type="molecule type" value="Genomic_DNA"/>
</dbReference>
<feature type="domain" description="Heme haloperoxidase family profile" evidence="2">
    <location>
        <begin position="23"/>
        <end position="58"/>
    </location>
</feature>
<sequence>MSTPIDTNHATDTNHAPPAGFETWTPAAEGDSVSPCPFLNTMANYGILPRTGITQPKLKSVLELAKVDWAFREDGQALLDGISKTTLEVA</sequence>
<accession>A0A6A4ZJ08</accession>
<dbReference type="Pfam" id="PF01328">
    <property type="entry name" value="Peroxidase_2"/>
    <property type="match status" value="1"/>
</dbReference>
<feature type="non-terminal residue" evidence="3">
    <location>
        <position position="90"/>
    </location>
</feature>
<evidence type="ECO:0000313" key="4">
    <source>
        <dbReference type="Proteomes" id="UP000469452"/>
    </source>
</evidence>
<feature type="region of interest" description="Disordered" evidence="1">
    <location>
        <begin position="1"/>
        <end position="27"/>
    </location>
</feature>
<dbReference type="Gene3D" id="1.10.489.10">
    <property type="entry name" value="Chloroperoxidase-like"/>
    <property type="match status" value="1"/>
</dbReference>
<evidence type="ECO:0000256" key="1">
    <source>
        <dbReference type="SAM" id="MobiDB-lite"/>
    </source>
</evidence>
<dbReference type="Proteomes" id="UP000469452">
    <property type="component" value="Unassembled WGS sequence"/>
</dbReference>
<proteinExistence type="predicted"/>